<dbReference type="SMART" id="SM00408">
    <property type="entry name" value="IGc2"/>
    <property type="match status" value="1"/>
</dbReference>
<dbReference type="SUPFAM" id="SSF48726">
    <property type="entry name" value="Immunoglobulin"/>
    <property type="match status" value="1"/>
</dbReference>
<name>A0A7R8CK61_LEPSM</name>
<dbReference type="InterPro" id="IPR003598">
    <property type="entry name" value="Ig_sub2"/>
</dbReference>
<dbReference type="PANTHER" id="PTHR23279:SF36">
    <property type="entry name" value="DEFECTIVE PROBOSCIS EXTENSION RESPONSE 9, ISOFORM A"/>
    <property type="match status" value="1"/>
</dbReference>
<gene>
    <name evidence="1" type="ORF">LSAA_4801</name>
</gene>
<dbReference type="PROSITE" id="PS50835">
    <property type="entry name" value="IG_LIKE"/>
    <property type="match status" value="1"/>
</dbReference>
<dbReference type="EMBL" id="HG994593">
    <property type="protein sequence ID" value="CAF2846541.1"/>
    <property type="molecule type" value="Genomic_DNA"/>
</dbReference>
<dbReference type="OrthoDB" id="190835at2759"/>
<protein>
    <submittedName>
        <fullName evidence="1">(salmon louse) hypothetical protein</fullName>
    </submittedName>
</protein>
<dbReference type="Pfam" id="PF07679">
    <property type="entry name" value="I-set"/>
    <property type="match status" value="1"/>
</dbReference>
<dbReference type="InterPro" id="IPR036179">
    <property type="entry name" value="Ig-like_dom_sf"/>
</dbReference>
<dbReference type="InterPro" id="IPR003599">
    <property type="entry name" value="Ig_sub"/>
</dbReference>
<dbReference type="GO" id="GO:0050808">
    <property type="term" value="P:synapse organization"/>
    <property type="evidence" value="ECO:0007669"/>
    <property type="project" value="TreeGrafter"/>
</dbReference>
<dbReference type="Gene3D" id="2.60.40.10">
    <property type="entry name" value="Immunoglobulins"/>
    <property type="match status" value="1"/>
</dbReference>
<dbReference type="Proteomes" id="UP000675881">
    <property type="component" value="Chromosome 14"/>
</dbReference>
<organism evidence="1 2">
    <name type="scientific">Lepeophtheirus salmonis</name>
    <name type="common">Salmon louse</name>
    <name type="synonym">Caligus salmonis</name>
    <dbReference type="NCBI Taxonomy" id="72036"/>
    <lineage>
        <taxon>Eukaryota</taxon>
        <taxon>Metazoa</taxon>
        <taxon>Ecdysozoa</taxon>
        <taxon>Arthropoda</taxon>
        <taxon>Crustacea</taxon>
        <taxon>Multicrustacea</taxon>
        <taxon>Hexanauplia</taxon>
        <taxon>Copepoda</taxon>
        <taxon>Siphonostomatoida</taxon>
        <taxon>Caligidae</taxon>
        <taxon>Lepeophtheirus</taxon>
    </lineage>
</organism>
<dbReference type="InterPro" id="IPR007110">
    <property type="entry name" value="Ig-like_dom"/>
</dbReference>
<dbReference type="PANTHER" id="PTHR23279">
    <property type="entry name" value="DEFECTIVE PROBOSCIS EXTENSION RESPONSE DPR -RELATED"/>
    <property type="match status" value="1"/>
</dbReference>
<dbReference type="SMART" id="SM00409">
    <property type="entry name" value="IG"/>
    <property type="match status" value="1"/>
</dbReference>
<keyword evidence="2" id="KW-1185">Reference proteome</keyword>
<proteinExistence type="predicted"/>
<dbReference type="GO" id="GO:0032589">
    <property type="term" value="C:neuron projection membrane"/>
    <property type="evidence" value="ECO:0007669"/>
    <property type="project" value="TreeGrafter"/>
</dbReference>
<evidence type="ECO:0000313" key="2">
    <source>
        <dbReference type="Proteomes" id="UP000675881"/>
    </source>
</evidence>
<evidence type="ECO:0000313" key="1">
    <source>
        <dbReference type="EMBL" id="CAF2846541.1"/>
    </source>
</evidence>
<dbReference type="InterPro" id="IPR013783">
    <property type="entry name" value="Ig-like_fold"/>
</dbReference>
<accession>A0A7R8CK61</accession>
<dbReference type="AlphaFoldDB" id="A0A7R8CK61"/>
<dbReference type="InterPro" id="IPR037448">
    <property type="entry name" value="Zig-8"/>
</dbReference>
<sequence>MFWIVATGTFLLVCTIGASDISTTSSTGSSEDLIIPVETLESTIQPEIDTHKSPNVSASVGRTAMLKCTISNLGQKSVSWVRHNDVNLISVGKYKYIKDKRIRILHESHEWVLIITDVQFFDKGLYECQVNSSPRVSKIISLNVVQVKAQSSPRPTWQNYEYLKVGGNRKEE</sequence>
<reference evidence="1" key="1">
    <citation type="submission" date="2021-02" db="EMBL/GenBank/DDBJ databases">
        <authorList>
            <person name="Bekaert M."/>
        </authorList>
    </citation>
    <scope>NUCLEOTIDE SEQUENCE</scope>
    <source>
        <strain evidence="1">IoA-00</strain>
    </source>
</reference>
<dbReference type="InterPro" id="IPR013098">
    <property type="entry name" value="Ig_I-set"/>
</dbReference>